<dbReference type="InterPro" id="IPR015422">
    <property type="entry name" value="PyrdxlP-dep_Trfase_small"/>
</dbReference>
<comment type="cofactor">
    <cofactor evidence="1">
        <name>pyridoxal 5'-phosphate</name>
        <dbReference type="ChEBI" id="CHEBI:597326"/>
    </cofactor>
</comment>
<evidence type="ECO:0000256" key="2">
    <source>
        <dbReference type="ARBA" id="ARBA00006966"/>
    </source>
</evidence>
<dbReference type="GO" id="GO:0006520">
    <property type="term" value="P:amino acid metabolic process"/>
    <property type="evidence" value="ECO:0007669"/>
    <property type="project" value="InterPro"/>
</dbReference>
<sequence length="238" mass="26468">MPIITKDGKLTPELIATELYRLGNEHASQPTCVYISQTTELGTCYTLDELRAITAYAKERGLFVYVDGARLSNACATLGCIFKDIADTGIDILSLGGTKNGMLIGECIVVLNPALDTTMKYLRKNHMQLGSKLRFISAQFIHWLQSGLWLTLASHANEMATYLANQIKDLPNVTITQKVESNAVFAILPSDTTAKLHKDFHFYDWDLATGEIRLMMSFDITKAQVDQLVEKIKAYLPA</sequence>
<dbReference type="InterPro" id="IPR015424">
    <property type="entry name" value="PyrdxlP-dep_Trfase"/>
</dbReference>
<accession>A0A378R430</accession>
<dbReference type="Proteomes" id="UP000255279">
    <property type="component" value="Unassembled WGS sequence"/>
</dbReference>
<dbReference type="SUPFAM" id="SSF53383">
    <property type="entry name" value="PLP-dependent transferases"/>
    <property type="match status" value="1"/>
</dbReference>
<dbReference type="EMBL" id="UGQE01000001">
    <property type="protein sequence ID" value="STZ10073.1"/>
    <property type="molecule type" value="Genomic_DNA"/>
</dbReference>
<dbReference type="GO" id="GO:0016829">
    <property type="term" value="F:lyase activity"/>
    <property type="evidence" value="ECO:0007669"/>
    <property type="project" value="UniProtKB-KW"/>
</dbReference>
<evidence type="ECO:0000256" key="1">
    <source>
        <dbReference type="ARBA" id="ARBA00001933"/>
    </source>
</evidence>
<reference evidence="6 7" key="1">
    <citation type="submission" date="2018-06" db="EMBL/GenBank/DDBJ databases">
        <authorList>
            <consortium name="Pathogen Informatics"/>
            <person name="Doyle S."/>
        </authorList>
    </citation>
    <scope>NUCLEOTIDE SEQUENCE [LARGE SCALE GENOMIC DNA]</scope>
    <source>
        <strain evidence="6 7">NCTC10293</strain>
    </source>
</reference>
<dbReference type="Gene3D" id="3.90.1150.10">
    <property type="entry name" value="Aspartate Aminotransferase, domain 1"/>
    <property type="match status" value="1"/>
</dbReference>
<dbReference type="InterPro" id="IPR015421">
    <property type="entry name" value="PyrdxlP-dep_Trfase_major"/>
</dbReference>
<gene>
    <name evidence="6" type="primary">ltaE_1</name>
    <name evidence="6" type="ORF">NCTC10293_00395</name>
</gene>
<dbReference type="InterPro" id="IPR001597">
    <property type="entry name" value="ArAA_b-elim_lyase/Thr_aldolase"/>
</dbReference>
<evidence type="ECO:0000256" key="4">
    <source>
        <dbReference type="ARBA" id="ARBA00022898"/>
    </source>
</evidence>
<protein>
    <submittedName>
        <fullName evidence="6">Low specificity L-threonine aldolase</fullName>
        <ecNumber evidence="6">4.1.2.48</ecNumber>
    </submittedName>
</protein>
<feature type="domain" description="Aromatic amino acid beta-eliminating lyase/threonine aldolase" evidence="5">
    <location>
        <begin position="5"/>
        <end position="186"/>
    </location>
</feature>
<dbReference type="AlphaFoldDB" id="A0A378R430"/>
<dbReference type="PANTHER" id="PTHR48097:SF5">
    <property type="entry name" value="LOW SPECIFICITY L-THREONINE ALDOLASE"/>
    <property type="match status" value="1"/>
</dbReference>
<evidence type="ECO:0000313" key="7">
    <source>
        <dbReference type="Proteomes" id="UP000255279"/>
    </source>
</evidence>
<evidence type="ECO:0000256" key="3">
    <source>
        <dbReference type="ARBA" id="ARBA00011881"/>
    </source>
</evidence>
<dbReference type="Gene3D" id="3.40.640.10">
    <property type="entry name" value="Type I PLP-dependent aspartate aminotransferase-like (Major domain)"/>
    <property type="match status" value="1"/>
</dbReference>
<comment type="subunit">
    <text evidence="3">Homotetramer.</text>
</comment>
<keyword evidence="6" id="KW-0456">Lyase</keyword>
<keyword evidence="4" id="KW-0663">Pyridoxal phosphate</keyword>
<name>A0A378R430_9GAMM</name>
<comment type="similarity">
    <text evidence="2">Belongs to the threonine aldolase family.</text>
</comment>
<proteinExistence type="inferred from homology"/>
<dbReference type="EC" id="4.1.2.48" evidence="6"/>
<organism evidence="6 7">
    <name type="scientific">Moraxella caviae</name>
    <dbReference type="NCBI Taxonomy" id="34060"/>
    <lineage>
        <taxon>Bacteria</taxon>
        <taxon>Pseudomonadati</taxon>
        <taxon>Pseudomonadota</taxon>
        <taxon>Gammaproteobacteria</taxon>
        <taxon>Moraxellales</taxon>
        <taxon>Moraxellaceae</taxon>
        <taxon>Moraxella</taxon>
    </lineage>
</organism>
<dbReference type="Pfam" id="PF01212">
    <property type="entry name" value="Beta_elim_lyase"/>
    <property type="match status" value="1"/>
</dbReference>
<dbReference type="PANTHER" id="PTHR48097">
    <property type="entry name" value="L-THREONINE ALDOLASE-RELATED"/>
    <property type="match status" value="1"/>
</dbReference>
<evidence type="ECO:0000259" key="5">
    <source>
        <dbReference type="Pfam" id="PF01212"/>
    </source>
</evidence>
<evidence type="ECO:0000313" key="6">
    <source>
        <dbReference type="EMBL" id="STZ10073.1"/>
    </source>
</evidence>